<name>A0A067KSW7_JATCU</name>
<dbReference type="OrthoDB" id="9986677at2759"/>
<evidence type="ECO:0000313" key="11">
    <source>
        <dbReference type="EMBL" id="KDP39296.1"/>
    </source>
</evidence>
<gene>
    <name evidence="11" type="ORF">JCGZ_01053</name>
</gene>
<feature type="transmembrane region" description="Helical" evidence="10">
    <location>
        <begin position="481"/>
        <end position="503"/>
    </location>
</feature>
<feature type="transmembrane region" description="Helical" evidence="10">
    <location>
        <begin position="88"/>
        <end position="110"/>
    </location>
</feature>
<evidence type="ECO:0000256" key="10">
    <source>
        <dbReference type="SAM" id="Phobius"/>
    </source>
</evidence>
<dbReference type="Proteomes" id="UP000027138">
    <property type="component" value="Unassembled WGS sequence"/>
</dbReference>
<dbReference type="EMBL" id="KK914353">
    <property type="protein sequence ID" value="KDP39296.1"/>
    <property type="molecule type" value="Genomic_DNA"/>
</dbReference>
<dbReference type="GO" id="GO:0016020">
    <property type="term" value="C:membrane"/>
    <property type="evidence" value="ECO:0007669"/>
    <property type="project" value="UniProtKB-SubCell"/>
</dbReference>
<reference evidence="11 12" key="1">
    <citation type="journal article" date="2014" name="PLoS ONE">
        <title>Global Analysis of Gene Expression Profiles in Physic Nut (Jatropha curcas L.) Seedlings Exposed to Salt Stress.</title>
        <authorList>
            <person name="Zhang L."/>
            <person name="Zhang C."/>
            <person name="Wu P."/>
            <person name="Chen Y."/>
            <person name="Li M."/>
            <person name="Jiang H."/>
            <person name="Wu G."/>
        </authorList>
    </citation>
    <scope>NUCLEOTIDE SEQUENCE [LARGE SCALE GENOMIC DNA]</scope>
    <source>
        <strain evidence="12">cv. GZQX0401</strain>
        <tissue evidence="11">Young leaves</tissue>
    </source>
</reference>
<feature type="transmembrane region" description="Helical" evidence="10">
    <location>
        <begin position="567"/>
        <end position="589"/>
    </location>
</feature>
<keyword evidence="5" id="KW-0571">Peptide transport</keyword>
<feature type="transmembrane region" description="Helical" evidence="10">
    <location>
        <begin position="636"/>
        <end position="657"/>
    </location>
</feature>
<dbReference type="NCBIfam" id="TIGR00728">
    <property type="entry name" value="OPT_sfam"/>
    <property type="match status" value="1"/>
</dbReference>
<keyword evidence="12" id="KW-1185">Reference proteome</keyword>
<feature type="transmembrane region" description="Helical" evidence="10">
    <location>
        <begin position="717"/>
        <end position="738"/>
    </location>
</feature>
<organism evidence="11 12">
    <name type="scientific">Jatropha curcas</name>
    <name type="common">Barbados nut</name>
    <dbReference type="NCBI Taxonomy" id="180498"/>
    <lineage>
        <taxon>Eukaryota</taxon>
        <taxon>Viridiplantae</taxon>
        <taxon>Streptophyta</taxon>
        <taxon>Embryophyta</taxon>
        <taxon>Tracheophyta</taxon>
        <taxon>Spermatophyta</taxon>
        <taxon>Magnoliopsida</taxon>
        <taxon>eudicotyledons</taxon>
        <taxon>Gunneridae</taxon>
        <taxon>Pentapetalae</taxon>
        <taxon>rosids</taxon>
        <taxon>fabids</taxon>
        <taxon>Malpighiales</taxon>
        <taxon>Euphorbiaceae</taxon>
        <taxon>Crotonoideae</taxon>
        <taxon>Jatropheae</taxon>
        <taxon>Jatropha</taxon>
    </lineage>
</organism>
<evidence type="ECO:0000256" key="6">
    <source>
        <dbReference type="ARBA" id="ARBA00022927"/>
    </source>
</evidence>
<keyword evidence="3" id="KW-0813">Transport</keyword>
<feature type="transmembrane region" description="Helical" evidence="10">
    <location>
        <begin position="137"/>
        <end position="163"/>
    </location>
</feature>
<evidence type="ECO:0000313" key="12">
    <source>
        <dbReference type="Proteomes" id="UP000027138"/>
    </source>
</evidence>
<dbReference type="GO" id="GO:0035673">
    <property type="term" value="F:oligopeptide transmembrane transporter activity"/>
    <property type="evidence" value="ECO:0007669"/>
    <property type="project" value="InterPro"/>
</dbReference>
<keyword evidence="4 10" id="KW-0812">Transmembrane</keyword>
<feature type="transmembrane region" description="Helical" evidence="10">
    <location>
        <begin position="243"/>
        <end position="261"/>
    </location>
</feature>
<evidence type="ECO:0000256" key="4">
    <source>
        <dbReference type="ARBA" id="ARBA00022692"/>
    </source>
</evidence>
<evidence type="ECO:0000256" key="8">
    <source>
        <dbReference type="ARBA" id="ARBA00023136"/>
    </source>
</evidence>
<dbReference type="InterPro" id="IPR004648">
    <property type="entry name" value="Oligpept_transpt"/>
</dbReference>
<keyword evidence="7 10" id="KW-1133">Transmembrane helix</keyword>
<evidence type="ECO:0000256" key="2">
    <source>
        <dbReference type="ARBA" id="ARBA00005484"/>
    </source>
</evidence>
<accession>A0A067KSW7</accession>
<keyword evidence="8 10" id="KW-0472">Membrane</keyword>
<dbReference type="Pfam" id="PF03169">
    <property type="entry name" value="OPT"/>
    <property type="match status" value="1"/>
</dbReference>
<evidence type="ECO:0008006" key="13">
    <source>
        <dbReference type="Google" id="ProtNLM"/>
    </source>
</evidence>
<evidence type="ECO:0000256" key="5">
    <source>
        <dbReference type="ARBA" id="ARBA00022856"/>
    </source>
</evidence>
<proteinExistence type="inferred from homology"/>
<evidence type="ECO:0000256" key="3">
    <source>
        <dbReference type="ARBA" id="ARBA00022448"/>
    </source>
</evidence>
<feature type="transmembrane region" description="Helical" evidence="10">
    <location>
        <begin position="215"/>
        <end position="231"/>
    </location>
</feature>
<dbReference type="InterPro" id="IPR004813">
    <property type="entry name" value="OPT"/>
</dbReference>
<feature type="transmembrane region" description="Helical" evidence="10">
    <location>
        <begin position="61"/>
        <end position="81"/>
    </location>
</feature>
<feature type="region of interest" description="Disordered" evidence="9">
    <location>
        <begin position="1"/>
        <end position="21"/>
    </location>
</feature>
<keyword evidence="6" id="KW-0653">Protein transport</keyword>
<protein>
    <recommendedName>
        <fullName evidence="13">Oligopeptide transporter 1-like</fullName>
    </recommendedName>
</protein>
<dbReference type="AlphaFoldDB" id="A0A067KSW7"/>
<feature type="transmembrane region" description="Helical" evidence="10">
    <location>
        <begin position="319"/>
        <end position="342"/>
    </location>
</feature>
<sequence>MVSSFSLEKVESPPQFSENRQSNIRMEEIVKGDEEVNDNPIEEVRLTVPITDDPTEPALTFRTWVLGIASCALLAFVNQFFSYRTNQLTVTAVAAQIVVLPLGKLMARVIPNKQIKIPLTKWSFSLNPGPFTLKEHVLITIFASCGAGGVYAVNIITAVKAFYRRPLNPVAAMLLVQTTQASFSFFLLLMFCHKTWLLGYGWAGIFRKYLVDSPYMWWPSNLVQVSLFRALNEKEKRPKGRLTRLQFFTIVFISSYAYYIIPGYLFPSLSTISFICWIWKDSVTAQQIGSGQNGLGIASFGLDWSTVAGFLGTPLAVPFFAIANTLAGFFLVQYIIVPISYWTNMYDAKKFPIYSSHTFDSDGQTYNISRILNQKNFDINLDAYNNYSKLYLSILFAFNYGLNFAAVAATVSHVALFEGKTIWTSWKKTTGAFKNQFTDVHTRLMKKNYEEVPQWWFVTLLVISVALSFLAVEGFNRQLQLPWWGLLLACSIALFFTLPIGVVQATTNMQMGLNVITELIIGYMYPGKPLANVAFKTYGYISMSQALYLVQDFKLGHYMKIPPKSMFLVQLVGTIVSSTVYFGTAWWLLSTVENICLPDLLPEGSPWTCPGDDVFYNASIIWGVIGPLRMFGKLGVYYKISWFFLIGALAPVPVWLLSRKFPEKKWIKLIHMPIFLSATSGMPPARAVHYWSWGAVGVFFNFYVYRKYKAWWARHNYILSAGLDAGVAFMGVVIFFALQSQDIYGPLWWGQDATDHCPFAKCPTAPGIAVEGCPVF</sequence>
<evidence type="ECO:0000256" key="7">
    <source>
        <dbReference type="ARBA" id="ARBA00022989"/>
    </source>
</evidence>
<feature type="transmembrane region" description="Helical" evidence="10">
    <location>
        <begin position="455"/>
        <end position="475"/>
    </location>
</feature>
<feature type="transmembrane region" description="Helical" evidence="10">
    <location>
        <begin position="183"/>
        <end position="203"/>
    </location>
</feature>
<comment type="similarity">
    <text evidence="2">Belongs to the oligopeptide OPT transporter (TC 2.A.67.1) family.</text>
</comment>
<comment type="subcellular location">
    <subcellularLocation>
        <location evidence="1">Membrane</location>
        <topology evidence="1">Multi-pass membrane protein</topology>
    </subcellularLocation>
</comment>
<feature type="transmembrane region" description="Helical" evidence="10">
    <location>
        <begin position="688"/>
        <end position="705"/>
    </location>
</feature>
<evidence type="ECO:0000256" key="9">
    <source>
        <dbReference type="SAM" id="MobiDB-lite"/>
    </source>
</evidence>
<dbReference type="NCBIfam" id="TIGR00727">
    <property type="entry name" value="ISP4_OPT"/>
    <property type="match status" value="1"/>
</dbReference>
<dbReference type="PANTHER" id="PTHR22601">
    <property type="entry name" value="ISP4 LIKE PROTEIN"/>
    <property type="match status" value="1"/>
</dbReference>
<evidence type="ECO:0000256" key="1">
    <source>
        <dbReference type="ARBA" id="ARBA00004141"/>
    </source>
</evidence>
<dbReference type="GO" id="GO:0015031">
    <property type="term" value="P:protein transport"/>
    <property type="evidence" value="ECO:0007669"/>
    <property type="project" value="UniProtKB-KW"/>
</dbReference>